<protein>
    <recommendedName>
        <fullName evidence="4">DUF3187 family protein</fullName>
    </recommendedName>
</protein>
<dbReference type="RefSeq" id="WP_206295549.1">
    <property type="nucleotide sequence ID" value="NZ_CP063458.1"/>
</dbReference>
<evidence type="ECO:0000313" key="2">
    <source>
        <dbReference type="EMBL" id="QOV92217.1"/>
    </source>
</evidence>
<dbReference type="EMBL" id="CP063458">
    <property type="protein sequence ID" value="QOV92217.1"/>
    <property type="molecule type" value="Genomic_DNA"/>
</dbReference>
<evidence type="ECO:0000256" key="1">
    <source>
        <dbReference type="SAM" id="SignalP"/>
    </source>
</evidence>
<dbReference type="AlphaFoldDB" id="A0A7M2X361"/>
<proteinExistence type="predicted"/>
<feature type="signal peptide" evidence="1">
    <location>
        <begin position="1"/>
        <end position="28"/>
    </location>
</feature>
<organism evidence="2 3">
    <name type="scientific">Humisphaera borealis</name>
    <dbReference type="NCBI Taxonomy" id="2807512"/>
    <lineage>
        <taxon>Bacteria</taxon>
        <taxon>Pseudomonadati</taxon>
        <taxon>Planctomycetota</taxon>
        <taxon>Phycisphaerae</taxon>
        <taxon>Tepidisphaerales</taxon>
        <taxon>Tepidisphaeraceae</taxon>
        <taxon>Humisphaera</taxon>
    </lineage>
</organism>
<dbReference type="Proteomes" id="UP000593765">
    <property type="component" value="Chromosome"/>
</dbReference>
<reference evidence="2 3" key="1">
    <citation type="submission" date="2020-10" db="EMBL/GenBank/DDBJ databases">
        <title>Wide distribution of Phycisphaera-like planctomycetes from WD2101 soil group in peatlands and genome analysis of the first cultivated representative.</title>
        <authorList>
            <person name="Dedysh S.N."/>
            <person name="Beletsky A.V."/>
            <person name="Ivanova A."/>
            <person name="Kulichevskaya I.S."/>
            <person name="Suzina N.E."/>
            <person name="Philippov D.A."/>
            <person name="Rakitin A.L."/>
            <person name="Mardanov A.V."/>
            <person name="Ravin N.V."/>
        </authorList>
    </citation>
    <scope>NUCLEOTIDE SEQUENCE [LARGE SCALE GENOMIC DNA]</scope>
    <source>
        <strain evidence="2 3">M1803</strain>
    </source>
</reference>
<evidence type="ECO:0000313" key="3">
    <source>
        <dbReference type="Proteomes" id="UP000593765"/>
    </source>
</evidence>
<keyword evidence="3" id="KW-1185">Reference proteome</keyword>
<gene>
    <name evidence="2" type="ORF">IPV69_13015</name>
</gene>
<dbReference type="KEGG" id="hbs:IPV69_13015"/>
<feature type="chain" id="PRO_5034417874" description="DUF3187 family protein" evidence="1">
    <location>
        <begin position="29"/>
        <end position="333"/>
    </location>
</feature>
<name>A0A7M2X361_9BACT</name>
<keyword evidence="1" id="KW-0732">Signal</keyword>
<accession>A0A7M2X361</accession>
<evidence type="ECO:0008006" key="4">
    <source>
        <dbReference type="Google" id="ProtNLM"/>
    </source>
</evidence>
<sequence length="333" mass="36792">MTRRYAPSLFFVPAFLLVCIAGSANTLAQTGPELLLAPFPKELKLDANAYVGFRDTGHDKATDADFRLDIFETQGRFRLNPGDVASPRIGYSFSYLNIDSSIAGMPEHLVNQSIGFAMPIAQQDGWIVGFSVAAGYAGDSFFGDGDAFYGKAAIGVFKQLSPTDTIAIAIDYNGNRTFRPDLPLPGFAYIKRVDERLLLTLGIPVTSIEWQPIDKLRVQFGYLLVDNVTARVGYEVFSGFEVFGLAAQRSGAFFLDGLDGNKERLLLQERNAEIGVTYHRKSSHIDEPDIELTAAIGYSWNTEFSTGWDQSDSELLADVSDEPYIRFALDVRF</sequence>